<name>A0A150PEU7_SORCE</name>
<dbReference type="Gene3D" id="2.180.10.10">
    <property type="entry name" value="RHS repeat-associated core"/>
    <property type="match status" value="1"/>
</dbReference>
<comment type="caution">
    <text evidence="1">The sequence shown here is derived from an EMBL/GenBank/DDBJ whole genome shotgun (WGS) entry which is preliminary data.</text>
</comment>
<organism evidence="1 2">
    <name type="scientific">Sorangium cellulosum</name>
    <name type="common">Polyangium cellulosum</name>
    <dbReference type="NCBI Taxonomy" id="56"/>
    <lineage>
        <taxon>Bacteria</taxon>
        <taxon>Pseudomonadati</taxon>
        <taxon>Myxococcota</taxon>
        <taxon>Polyangia</taxon>
        <taxon>Polyangiales</taxon>
        <taxon>Polyangiaceae</taxon>
        <taxon>Sorangium</taxon>
    </lineage>
</organism>
<evidence type="ECO:0000313" key="2">
    <source>
        <dbReference type="Proteomes" id="UP000075604"/>
    </source>
</evidence>
<sequence>MVHQAGTGSWTRWYAYETATNRLTSTTGDPEHGPFSTYAHDAHGNMTSMPHIEELTWDENDQLRSTEFDGGGIVYYDYDAAGQRVRKVWEHSGLVDERIYLGGYEVYRRRNSSGLSLPLVARQGSKPLVVPLQPSAPAARGPVLLNPPEEQRRLKQDRKHRFRISSRRGSRESWLKQPRWARSRFVLGRPLSRQP</sequence>
<dbReference type="EMBL" id="JELX01002830">
    <property type="protein sequence ID" value="KYF54149.1"/>
    <property type="molecule type" value="Genomic_DNA"/>
</dbReference>
<protein>
    <submittedName>
        <fullName evidence="1">Uncharacterized protein</fullName>
    </submittedName>
</protein>
<dbReference type="AlphaFoldDB" id="A0A150PEU7"/>
<proteinExistence type="predicted"/>
<accession>A0A150PEU7</accession>
<reference evidence="1 2" key="1">
    <citation type="submission" date="2014-02" db="EMBL/GenBank/DDBJ databases">
        <title>The small core and large imbalanced accessory genome model reveals a collaborative survival strategy of Sorangium cellulosum strains in nature.</title>
        <authorList>
            <person name="Han K."/>
            <person name="Peng R."/>
            <person name="Blom J."/>
            <person name="Li Y.-Z."/>
        </authorList>
    </citation>
    <scope>NUCLEOTIDE SEQUENCE [LARGE SCALE GENOMIC DNA]</scope>
    <source>
        <strain evidence="1 2">So0157-18</strain>
    </source>
</reference>
<dbReference type="Proteomes" id="UP000075604">
    <property type="component" value="Unassembled WGS sequence"/>
</dbReference>
<evidence type="ECO:0000313" key="1">
    <source>
        <dbReference type="EMBL" id="KYF54149.1"/>
    </source>
</evidence>
<gene>
    <name evidence="1" type="ORF">BE04_25305</name>
</gene>